<dbReference type="PROSITE" id="PS01124">
    <property type="entry name" value="HTH_ARAC_FAMILY_2"/>
    <property type="match status" value="1"/>
</dbReference>
<feature type="domain" description="HTH araC/xylS-type" evidence="5">
    <location>
        <begin position="186"/>
        <end position="287"/>
    </location>
</feature>
<protein>
    <submittedName>
        <fullName evidence="6">Helix-turn-helix domain-containing protein</fullName>
    </submittedName>
</protein>
<evidence type="ECO:0000256" key="2">
    <source>
        <dbReference type="ARBA" id="ARBA00023125"/>
    </source>
</evidence>
<keyword evidence="4" id="KW-1133">Transmembrane helix</keyword>
<dbReference type="Proteomes" id="UP001595906">
    <property type="component" value="Unassembled WGS sequence"/>
</dbReference>
<feature type="transmembrane region" description="Helical" evidence="4">
    <location>
        <begin position="42"/>
        <end position="63"/>
    </location>
</feature>
<dbReference type="EMBL" id="JBHSDC010000003">
    <property type="protein sequence ID" value="MFC4231080.1"/>
    <property type="molecule type" value="Genomic_DNA"/>
</dbReference>
<keyword evidence="4" id="KW-0812">Transmembrane</keyword>
<evidence type="ECO:0000256" key="1">
    <source>
        <dbReference type="ARBA" id="ARBA00023015"/>
    </source>
</evidence>
<keyword evidence="7" id="KW-1185">Reference proteome</keyword>
<sequence>MHFVDLIPFYFTDRATKQQQVASFFKDMNASLKNDEGFLPAYIHPILIFILSAVCIFYSYRLLHGAKKNHSNNTAIDISVYKWLNLFLAFNLLLVSTLGFHIFTLQFLKNYNVFLTNLIETSCLLISTGITLFFHPNILYGLPISPTKQYGETMPPEQSEARFEKVDSKQLAIPKEKKEQYLKCIERKMNELEPFLQPGFSLKDMSDITNIPYTYLSTIINQEYQLNFNELVNKYRINYVKAILESPESNLYTLEAISKKAGFSSRATFSRAFLKFENCSPKDYLKNRHN</sequence>
<name>A0ABV8PV03_9BACT</name>
<gene>
    <name evidence="6" type="ORF">ACFOW1_04205</name>
</gene>
<organism evidence="6 7">
    <name type="scientific">Parasediminibacterium paludis</name>
    <dbReference type="NCBI Taxonomy" id="908966"/>
    <lineage>
        <taxon>Bacteria</taxon>
        <taxon>Pseudomonadati</taxon>
        <taxon>Bacteroidota</taxon>
        <taxon>Chitinophagia</taxon>
        <taxon>Chitinophagales</taxon>
        <taxon>Chitinophagaceae</taxon>
        <taxon>Parasediminibacterium</taxon>
    </lineage>
</organism>
<proteinExistence type="predicted"/>
<keyword evidence="2" id="KW-0238">DNA-binding</keyword>
<evidence type="ECO:0000313" key="7">
    <source>
        <dbReference type="Proteomes" id="UP001595906"/>
    </source>
</evidence>
<dbReference type="SMART" id="SM00342">
    <property type="entry name" value="HTH_ARAC"/>
    <property type="match status" value="1"/>
</dbReference>
<dbReference type="InterPro" id="IPR018060">
    <property type="entry name" value="HTH_AraC"/>
</dbReference>
<dbReference type="SUPFAM" id="SSF46689">
    <property type="entry name" value="Homeodomain-like"/>
    <property type="match status" value="1"/>
</dbReference>
<dbReference type="PANTHER" id="PTHR43280">
    <property type="entry name" value="ARAC-FAMILY TRANSCRIPTIONAL REGULATOR"/>
    <property type="match status" value="1"/>
</dbReference>
<evidence type="ECO:0000313" key="6">
    <source>
        <dbReference type="EMBL" id="MFC4231080.1"/>
    </source>
</evidence>
<evidence type="ECO:0000256" key="3">
    <source>
        <dbReference type="ARBA" id="ARBA00023163"/>
    </source>
</evidence>
<dbReference type="Pfam" id="PF12833">
    <property type="entry name" value="HTH_18"/>
    <property type="match status" value="1"/>
</dbReference>
<comment type="caution">
    <text evidence="6">The sequence shown here is derived from an EMBL/GenBank/DDBJ whole genome shotgun (WGS) entry which is preliminary data.</text>
</comment>
<evidence type="ECO:0000259" key="5">
    <source>
        <dbReference type="PROSITE" id="PS01124"/>
    </source>
</evidence>
<feature type="transmembrane region" description="Helical" evidence="4">
    <location>
        <begin position="83"/>
        <end position="108"/>
    </location>
</feature>
<keyword evidence="3" id="KW-0804">Transcription</keyword>
<dbReference type="PANTHER" id="PTHR43280:SF2">
    <property type="entry name" value="HTH-TYPE TRANSCRIPTIONAL REGULATOR EXSA"/>
    <property type="match status" value="1"/>
</dbReference>
<keyword evidence="4" id="KW-0472">Membrane</keyword>
<accession>A0ABV8PV03</accession>
<dbReference type="Gene3D" id="1.10.10.60">
    <property type="entry name" value="Homeodomain-like"/>
    <property type="match status" value="2"/>
</dbReference>
<reference evidence="7" key="1">
    <citation type="journal article" date="2019" name="Int. J. Syst. Evol. Microbiol.">
        <title>The Global Catalogue of Microorganisms (GCM) 10K type strain sequencing project: providing services to taxonomists for standard genome sequencing and annotation.</title>
        <authorList>
            <consortium name="The Broad Institute Genomics Platform"/>
            <consortium name="The Broad Institute Genome Sequencing Center for Infectious Disease"/>
            <person name="Wu L."/>
            <person name="Ma J."/>
        </authorList>
    </citation>
    <scope>NUCLEOTIDE SEQUENCE [LARGE SCALE GENOMIC DNA]</scope>
    <source>
        <strain evidence="7">CECT 8010</strain>
    </source>
</reference>
<dbReference type="InterPro" id="IPR009057">
    <property type="entry name" value="Homeodomain-like_sf"/>
</dbReference>
<dbReference type="RefSeq" id="WP_379012467.1">
    <property type="nucleotide sequence ID" value="NZ_JBHSDC010000003.1"/>
</dbReference>
<evidence type="ECO:0000256" key="4">
    <source>
        <dbReference type="SAM" id="Phobius"/>
    </source>
</evidence>
<keyword evidence="1" id="KW-0805">Transcription regulation</keyword>